<comment type="caution">
    <text evidence="3">The sequence shown here is derived from an EMBL/GenBank/DDBJ whole genome shotgun (WGS) entry which is preliminary data.</text>
</comment>
<organism evidence="3 4">
    <name type="scientific">Aquimarina algiphila</name>
    <dbReference type="NCBI Taxonomy" id="2047982"/>
    <lineage>
        <taxon>Bacteria</taxon>
        <taxon>Pseudomonadati</taxon>
        <taxon>Bacteroidota</taxon>
        <taxon>Flavobacteriia</taxon>
        <taxon>Flavobacteriales</taxon>
        <taxon>Flavobacteriaceae</taxon>
        <taxon>Aquimarina</taxon>
    </lineage>
</organism>
<evidence type="ECO:0000313" key="4">
    <source>
        <dbReference type="Proteomes" id="UP000318833"/>
    </source>
</evidence>
<evidence type="ECO:0000256" key="1">
    <source>
        <dbReference type="ARBA" id="ARBA00022729"/>
    </source>
</evidence>
<dbReference type="PANTHER" id="PTHR30069">
    <property type="entry name" value="TONB-DEPENDENT OUTER MEMBRANE RECEPTOR"/>
    <property type="match status" value="1"/>
</dbReference>
<dbReference type="Gene3D" id="2.170.130.10">
    <property type="entry name" value="TonB-dependent receptor, plug domain"/>
    <property type="match status" value="1"/>
</dbReference>
<dbReference type="InterPro" id="IPR008969">
    <property type="entry name" value="CarboxyPept-like_regulatory"/>
</dbReference>
<keyword evidence="4" id="KW-1185">Reference proteome</keyword>
<dbReference type="OrthoDB" id="1154319at2"/>
<dbReference type="AlphaFoldDB" id="A0A554VLL5"/>
<dbReference type="InterPro" id="IPR012910">
    <property type="entry name" value="Plug_dom"/>
</dbReference>
<accession>A0A554VLL5</accession>
<evidence type="ECO:0000313" key="3">
    <source>
        <dbReference type="EMBL" id="TSE09054.1"/>
    </source>
</evidence>
<dbReference type="GO" id="GO:0009279">
    <property type="term" value="C:cell outer membrane"/>
    <property type="evidence" value="ECO:0007669"/>
    <property type="project" value="TreeGrafter"/>
</dbReference>
<protein>
    <recommendedName>
        <fullName evidence="2">TonB-dependent receptor plug domain-containing protein</fullName>
    </recommendedName>
</protein>
<dbReference type="GO" id="GO:0044718">
    <property type="term" value="P:siderophore transmembrane transport"/>
    <property type="evidence" value="ECO:0007669"/>
    <property type="project" value="TreeGrafter"/>
</dbReference>
<reference evidence="3 4" key="1">
    <citation type="submission" date="2019-07" db="EMBL/GenBank/DDBJ databases">
        <title>The draft genome sequence of Aquimarina algiphila M91.</title>
        <authorList>
            <person name="Meng X."/>
        </authorList>
    </citation>
    <scope>NUCLEOTIDE SEQUENCE [LARGE SCALE GENOMIC DNA]</scope>
    <source>
        <strain evidence="3 4">M91</strain>
    </source>
</reference>
<dbReference type="GO" id="GO:0015344">
    <property type="term" value="F:siderophore uptake transmembrane transporter activity"/>
    <property type="evidence" value="ECO:0007669"/>
    <property type="project" value="TreeGrafter"/>
</dbReference>
<sequence length="877" mass="100286">MIRFEFVVLLICFLNISGYSQQADSVEVVENQSIFNILEAFKKQYQYSFSYDVEAVKNVKLKIDQKTISIDSLLKEIKEQTQFILQKVDDHSYILVENDETIEICGIVVDATSTFELTQATILNNNNAIKLTDERGYFRLRLRPKDSISISYLGYDIKTIKASAFSGSSCNTIRLNPEIQSLSEVVINEYLTTGVQKNKDASINVSTKKLRILPGLVEPDVLQSLQLLPGVNSPTEDPAGLYIRGGTPDQNLVLWDGIKMYHNGHFFNQISTFNPYIVKNVKVYRGGTSVRYGDRISGAVIIESDDDLIEKIKIGGGVNFTHADIFAKVPLSEKIGVMAAFRRSTTDVYRNIAYNNLVRKVFQNTRADIPDSNVQGTLDREAREDDFSFSDTNIKLVWHPDEQNTIKFSGIFAENRLDNIRNEADTITSFNRINDILKLRNGGASLNWRKEYSNNIIQKTNVYFSIYDTRYKIIGSNTNSRQTFIFNENNQVKDIGAEYSLAIPLAPKQTLGVGYQFVYNKANYNRSEIANGVVDVDLEDEIRGEGNNHTLFSEYTYKSPKLYMNFGLRGSYLSNTDQFFIEPRMFSSVEVLKNFRLTTSAELKNQQLNRLVTFGSIYNQIEGLPVADNVWLLSGKIRNDDSVFVPVIKSMQFTFGSLYTINGWNFDLEAYYKKLTDVTSINNFVLEVASADTDNVFEIGKEERIGFDFLLKKRIQNYRFWIGYSLSKALVTFPSIQQNAFSGNFDQRHVLNISQTLKVNNFEFALGWNYATGRPFTRLLRDVDNIDDGIRIDPKGINSSRFKDYHRLDASAVYRFNFKTKKTWGGMIGFSIRNIYNRKNTITQGFSRREDENGIFVESFENKSLQLTPDVVIRFNF</sequence>
<dbReference type="InterPro" id="IPR039426">
    <property type="entry name" value="TonB-dep_rcpt-like"/>
</dbReference>
<evidence type="ECO:0000259" key="2">
    <source>
        <dbReference type="Pfam" id="PF07715"/>
    </source>
</evidence>
<dbReference type="PANTHER" id="PTHR30069:SF29">
    <property type="entry name" value="HEMOGLOBIN AND HEMOGLOBIN-HAPTOGLOBIN-BINDING PROTEIN 1-RELATED"/>
    <property type="match status" value="1"/>
</dbReference>
<gene>
    <name evidence="3" type="ORF">FOF46_10260</name>
</gene>
<feature type="domain" description="TonB-dependent receptor plug" evidence="2">
    <location>
        <begin position="220"/>
        <end position="299"/>
    </location>
</feature>
<dbReference type="Pfam" id="PF07715">
    <property type="entry name" value="Plug"/>
    <property type="match status" value="1"/>
</dbReference>
<dbReference type="SUPFAM" id="SSF49464">
    <property type="entry name" value="Carboxypeptidase regulatory domain-like"/>
    <property type="match status" value="1"/>
</dbReference>
<proteinExistence type="predicted"/>
<dbReference type="EMBL" id="VLNR01000017">
    <property type="protein sequence ID" value="TSE09054.1"/>
    <property type="molecule type" value="Genomic_DNA"/>
</dbReference>
<keyword evidence="1" id="KW-0732">Signal</keyword>
<name>A0A554VLL5_9FLAO</name>
<dbReference type="InterPro" id="IPR037066">
    <property type="entry name" value="Plug_dom_sf"/>
</dbReference>
<dbReference type="Proteomes" id="UP000318833">
    <property type="component" value="Unassembled WGS sequence"/>
</dbReference>
<dbReference type="SUPFAM" id="SSF56935">
    <property type="entry name" value="Porins"/>
    <property type="match status" value="1"/>
</dbReference>